<feature type="domain" description="N-acetyltransferase" evidence="1">
    <location>
        <begin position="1"/>
        <end position="134"/>
    </location>
</feature>
<evidence type="ECO:0000313" key="2">
    <source>
        <dbReference type="EMBL" id="GAA5529602.1"/>
    </source>
</evidence>
<reference evidence="2 3" key="1">
    <citation type="submission" date="2024-02" db="EMBL/GenBank/DDBJ databases">
        <title>Herpetosiphon gulosus NBRC 112829.</title>
        <authorList>
            <person name="Ichikawa N."/>
            <person name="Katano-Makiyama Y."/>
            <person name="Hidaka K."/>
        </authorList>
    </citation>
    <scope>NUCLEOTIDE SEQUENCE [LARGE SCALE GENOMIC DNA]</scope>
    <source>
        <strain evidence="2 3">NBRC 112829</strain>
    </source>
</reference>
<dbReference type="PROSITE" id="PS51186">
    <property type="entry name" value="GNAT"/>
    <property type="match status" value="1"/>
</dbReference>
<dbReference type="InterPro" id="IPR000182">
    <property type="entry name" value="GNAT_dom"/>
</dbReference>
<name>A0ABP9X2F6_9CHLR</name>
<dbReference type="PANTHER" id="PTHR43233:SF1">
    <property type="entry name" value="FAMILY N-ACETYLTRANSFERASE, PUTATIVE (AFU_ORTHOLOGUE AFUA_6G03350)-RELATED"/>
    <property type="match status" value="1"/>
</dbReference>
<dbReference type="EMBL" id="BAABRU010000012">
    <property type="protein sequence ID" value="GAA5529602.1"/>
    <property type="molecule type" value="Genomic_DNA"/>
</dbReference>
<protein>
    <recommendedName>
        <fullName evidence="1">N-acetyltransferase domain-containing protein</fullName>
    </recommendedName>
</protein>
<dbReference type="PANTHER" id="PTHR43233">
    <property type="entry name" value="FAMILY N-ACETYLTRANSFERASE, PUTATIVE (AFU_ORTHOLOGUE AFUA_6G03350)-RELATED"/>
    <property type="match status" value="1"/>
</dbReference>
<dbReference type="Gene3D" id="3.40.630.30">
    <property type="match status" value="1"/>
</dbReference>
<accession>A0ABP9X2F6</accession>
<keyword evidence="3" id="KW-1185">Reference proteome</keyword>
<organism evidence="2 3">
    <name type="scientific">Herpetosiphon gulosus</name>
    <dbReference type="NCBI Taxonomy" id="1973496"/>
    <lineage>
        <taxon>Bacteria</taxon>
        <taxon>Bacillati</taxon>
        <taxon>Chloroflexota</taxon>
        <taxon>Chloroflexia</taxon>
        <taxon>Herpetosiphonales</taxon>
        <taxon>Herpetosiphonaceae</taxon>
        <taxon>Herpetosiphon</taxon>
    </lineage>
</organism>
<dbReference type="InterPro" id="IPR016181">
    <property type="entry name" value="Acyl_CoA_acyltransferase"/>
</dbReference>
<comment type="caution">
    <text evidence="2">The sequence shown here is derived from an EMBL/GenBank/DDBJ whole genome shotgun (WGS) entry which is preliminary data.</text>
</comment>
<evidence type="ECO:0000313" key="3">
    <source>
        <dbReference type="Proteomes" id="UP001428290"/>
    </source>
</evidence>
<sequence length="134" mass="14986">MNIRYSSDSQISAEQFVAVLNASTLGERRPVDDLARMQTMLANADLVVTAWDGEKLVGVARTITDWCYAAYLSDLAVDQNYQKQGIGRQLIEATREKLGDQCSLVLLAAPAAADYYAKVGFEWIERGWQIKRTH</sequence>
<evidence type="ECO:0000259" key="1">
    <source>
        <dbReference type="PROSITE" id="PS51186"/>
    </source>
</evidence>
<dbReference type="CDD" id="cd04301">
    <property type="entry name" value="NAT_SF"/>
    <property type="match status" value="1"/>
</dbReference>
<dbReference type="SUPFAM" id="SSF55729">
    <property type="entry name" value="Acyl-CoA N-acyltransferases (Nat)"/>
    <property type="match status" value="1"/>
</dbReference>
<dbReference type="InterPro" id="IPR053144">
    <property type="entry name" value="Acetyltransferase_Butenolide"/>
</dbReference>
<dbReference type="RefSeq" id="WP_345723210.1">
    <property type="nucleotide sequence ID" value="NZ_BAABRU010000012.1"/>
</dbReference>
<gene>
    <name evidence="2" type="ORF">Hgul01_03414</name>
</gene>
<proteinExistence type="predicted"/>
<dbReference type="Proteomes" id="UP001428290">
    <property type="component" value="Unassembled WGS sequence"/>
</dbReference>
<dbReference type="Pfam" id="PF13673">
    <property type="entry name" value="Acetyltransf_10"/>
    <property type="match status" value="1"/>
</dbReference>